<sequence length="66" mass="7623">MLIHLGGAAIHKTSKAVPEEDPPYSYQSLKWALTAYFEPLTNPDYKRFLLRHARQLPEKSVDTFYA</sequence>
<reference evidence="1" key="1">
    <citation type="journal article" date="2022" name="bioRxiv">
        <title>Sequencing and chromosome-scale assembly of the giantPleurodeles waltlgenome.</title>
        <authorList>
            <person name="Brown T."/>
            <person name="Elewa A."/>
            <person name="Iarovenko S."/>
            <person name="Subramanian E."/>
            <person name="Araus A.J."/>
            <person name="Petzold A."/>
            <person name="Susuki M."/>
            <person name="Suzuki K.-i.T."/>
            <person name="Hayashi T."/>
            <person name="Toyoda A."/>
            <person name="Oliveira C."/>
            <person name="Osipova E."/>
            <person name="Leigh N.D."/>
            <person name="Simon A."/>
            <person name="Yun M.H."/>
        </authorList>
    </citation>
    <scope>NUCLEOTIDE SEQUENCE</scope>
    <source>
        <strain evidence="1">20211129_DDA</strain>
        <tissue evidence="1">Liver</tissue>
    </source>
</reference>
<comment type="caution">
    <text evidence="1">The sequence shown here is derived from an EMBL/GenBank/DDBJ whole genome shotgun (WGS) entry which is preliminary data.</text>
</comment>
<name>A0AAV7V2N7_PLEWA</name>
<dbReference type="Proteomes" id="UP001066276">
    <property type="component" value="Chromosome 2_2"/>
</dbReference>
<proteinExistence type="predicted"/>
<evidence type="ECO:0000313" key="2">
    <source>
        <dbReference type="Proteomes" id="UP001066276"/>
    </source>
</evidence>
<evidence type="ECO:0000313" key="1">
    <source>
        <dbReference type="EMBL" id="KAJ1195036.1"/>
    </source>
</evidence>
<protein>
    <submittedName>
        <fullName evidence="1">Uncharacterized protein</fullName>
    </submittedName>
</protein>
<dbReference type="AlphaFoldDB" id="A0AAV7V2N7"/>
<keyword evidence="2" id="KW-1185">Reference proteome</keyword>
<accession>A0AAV7V2N7</accession>
<dbReference type="EMBL" id="JANPWB010000004">
    <property type="protein sequence ID" value="KAJ1195036.1"/>
    <property type="molecule type" value="Genomic_DNA"/>
</dbReference>
<organism evidence="1 2">
    <name type="scientific">Pleurodeles waltl</name>
    <name type="common">Iberian ribbed newt</name>
    <dbReference type="NCBI Taxonomy" id="8319"/>
    <lineage>
        <taxon>Eukaryota</taxon>
        <taxon>Metazoa</taxon>
        <taxon>Chordata</taxon>
        <taxon>Craniata</taxon>
        <taxon>Vertebrata</taxon>
        <taxon>Euteleostomi</taxon>
        <taxon>Amphibia</taxon>
        <taxon>Batrachia</taxon>
        <taxon>Caudata</taxon>
        <taxon>Salamandroidea</taxon>
        <taxon>Salamandridae</taxon>
        <taxon>Pleurodelinae</taxon>
        <taxon>Pleurodeles</taxon>
    </lineage>
</organism>
<gene>
    <name evidence="1" type="ORF">NDU88_004319</name>
</gene>